<keyword evidence="2" id="KW-1185">Reference proteome</keyword>
<dbReference type="GO" id="GO:0019068">
    <property type="term" value="P:virion assembly"/>
    <property type="evidence" value="ECO:0007669"/>
    <property type="project" value="InterPro"/>
</dbReference>
<protein>
    <submittedName>
        <fullName evidence="1">Uncharacterized protein</fullName>
    </submittedName>
</protein>
<proteinExistence type="predicted"/>
<dbReference type="RefSeq" id="WP_123689724.1">
    <property type="nucleotide sequence ID" value="NZ_AP019700.1"/>
</dbReference>
<evidence type="ECO:0000313" key="1">
    <source>
        <dbReference type="EMBL" id="ROQ00447.1"/>
    </source>
</evidence>
<reference evidence="1 2" key="1">
    <citation type="submission" date="2018-11" db="EMBL/GenBank/DDBJ databases">
        <title>Genomic Encyclopedia of Type Strains, Phase IV (KMG-IV): sequencing the most valuable type-strain genomes for metagenomic binning, comparative biology and taxonomic classification.</title>
        <authorList>
            <person name="Goeker M."/>
        </authorList>
    </citation>
    <scope>NUCLEOTIDE SEQUENCE [LARGE SCALE GENOMIC DNA]</scope>
    <source>
        <strain evidence="1 2">DSM 5900</strain>
    </source>
</reference>
<gene>
    <name evidence="1" type="ORF">EDC65_2246</name>
</gene>
<dbReference type="Pfam" id="PF05354">
    <property type="entry name" value="Phage_attach"/>
    <property type="match status" value="1"/>
</dbReference>
<organism evidence="1 2">
    <name type="scientific">Stella humosa</name>
    <dbReference type="NCBI Taxonomy" id="94"/>
    <lineage>
        <taxon>Bacteria</taxon>
        <taxon>Pseudomonadati</taxon>
        <taxon>Pseudomonadota</taxon>
        <taxon>Alphaproteobacteria</taxon>
        <taxon>Rhodospirillales</taxon>
        <taxon>Stellaceae</taxon>
        <taxon>Stella</taxon>
    </lineage>
</organism>
<dbReference type="AlphaFoldDB" id="A0A3N1MCL2"/>
<evidence type="ECO:0000313" key="2">
    <source>
        <dbReference type="Proteomes" id="UP000278222"/>
    </source>
</evidence>
<comment type="caution">
    <text evidence="1">The sequence shown here is derived from an EMBL/GenBank/DDBJ whole genome shotgun (WGS) entry which is preliminary data.</text>
</comment>
<sequence>MAAITGPFAAMDRVLFASPVLSLAATYTAPAAAPVAVRVIRCRGDALARLGEVGINRPADLFDLRAADVPVPIRGAALAVTEGGVTAQYQVRAVTPDTSRLVWRLDCARQA</sequence>
<dbReference type="Proteomes" id="UP000278222">
    <property type="component" value="Unassembled WGS sequence"/>
</dbReference>
<dbReference type="EMBL" id="RJKX01000013">
    <property type="protein sequence ID" value="ROQ00447.1"/>
    <property type="molecule type" value="Genomic_DNA"/>
</dbReference>
<accession>A0A3N1MCL2</accession>
<dbReference type="InterPro" id="IPR008018">
    <property type="entry name" value="Phage_tail_attach_FII"/>
</dbReference>
<name>A0A3N1MCL2_9PROT</name>